<proteinExistence type="predicted"/>
<dbReference type="STRING" id="1127699.HMPREF9151_00879"/>
<dbReference type="OrthoDB" id="1409865at2"/>
<evidence type="ECO:0000256" key="1">
    <source>
        <dbReference type="SAM" id="SignalP"/>
    </source>
</evidence>
<dbReference type="EMBL" id="AMEP01000060">
    <property type="protein sequence ID" value="EKY02072.1"/>
    <property type="molecule type" value="Genomic_DNA"/>
</dbReference>
<feature type="chain" id="PRO_5003954571" description="DUF4876 domain-containing protein" evidence="1">
    <location>
        <begin position="23"/>
        <end position="373"/>
    </location>
</feature>
<dbReference type="RefSeq" id="WP_009162096.1">
    <property type="nucleotide sequence ID" value="NZ_KB290984.1"/>
</dbReference>
<feature type="signal peptide" evidence="1">
    <location>
        <begin position="1"/>
        <end position="22"/>
    </location>
</feature>
<keyword evidence="3" id="KW-1185">Reference proteome</keyword>
<accession>L1NFS9</accession>
<dbReference type="HOGENOM" id="CLU_046268_0_0_10"/>
<evidence type="ECO:0000313" key="2">
    <source>
        <dbReference type="EMBL" id="EKY02072.1"/>
    </source>
</evidence>
<name>L1NFS9_9BACT</name>
<evidence type="ECO:0000313" key="3">
    <source>
        <dbReference type="Proteomes" id="UP000010433"/>
    </source>
</evidence>
<dbReference type="InterPro" id="IPR032627">
    <property type="entry name" value="DUF4876"/>
</dbReference>
<gene>
    <name evidence="2" type="ORF">HMPREF9151_00879</name>
</gene>
<keyword evidence="1" id="KW-0732">Signal</keyword>
<dbReference type="Pfam" id="PF16215">
    <property type="entry name" value="DUF4876"/>
    <property type="match status" value="1"/>
</dbReference>
<protein>
    <recommendedName>
        <fullName evidence="4">DUF4876 domain-containing protein</fullName>
    </recommendedName>
</protein>
<sequence length="373" mass="41241">MKKILLTLITVFALAASGFAQTWNMVITREDGTRDTLKTSAVKQVSFFMPDQNVDQVIIKELYVGGCPPDQGKKAFQSDKGFILYNNCPQTAVINNLAVGILNPYNGESENKWYDGVGKLIYAADEYHPGTDGLWYFQAPLVIKPFSQVVVNVQGAINNTLTHSKSVNYAHKDYYAMYDPEVGYAHALYYPAPSELIPTAHHLKAVRIGQSTAWALSSISPAFFIFQTQGMTPAQFGNDVNYRIYVPGGQQTATNACFKVPTNWILDGVEVFGASVVAKSKKRFTPEVDGGYVLLTNKLGHSLYRNVDKARTEALPENAGKLIYNYSMGVSAGDPSNIDAEASIKNGAHIIYMDTNNSTNDFHERKEFSLRNQ</sequence>
<comment type="caution">
    <text evidence="2">The sequence shown here is derived from an EMBL/GenBank/DDBJ whole genome shotgun (WGS) entry which is preliminary data.</text>
</comment>
<dbReference type="AlphaFoldDB" id="L1NFS9"/>
<reference evidence="2 3" key="1">
    <citation type="submission" date="2012-05" db="EMBL/GenBank/DDBJ databases">
        <authorList>
            <person name="Weinstock G."/>
            <person name="Sodergren E."/>
            <person name="Lobos E.A."/>
            <person name="Fulton L."/>
            <person name="Fulton R."/>
            <person name="Courtney L."/>
            <person name="Fronick C."/>
            <person name="O'Laughlin M."/>
            <person name="Godfrey J."/>
            <person name="Wilson R.M."/>
            <person name="Miner T."/>
            <person name="Farmer C."/>
            <person name="Delehaunty K."/>
            <person name="Cordes M."/>
            <person name="Minx P."/>
            <person name="Tomlinson C."/>
            <person name="Chen J."/>
            <person name="Wollam A."/>
            <person name="Pepin K.H."/>
            <person name="Bhonagiri V."/>
            <person name="Zhang X."/>
            <person name="Suruliraj S."/>
            <person name="Warren W."/>
            <person name="Mitreva M."/>
            <person name="Mardis E.R."/>
            <person name="Wilson R.K."/>
        </authorList>
    </citation>
    <scope>NUCLEOTIDE SEQUENCE [LARGE SCALE GENOMIC DNA]</scope>
    <source>
        <strain evidence="2 3">F0055</strain>
    </source>
</reference>
<evidence type="ECO:0008006" key="4">
    <source>
        <dbReference type="Google" id="ProtNLM"/>
    </source>
</evidence>
<organism evidence="2 3">
    <name type="scientific">Hoylesella saccharolytica F0055</name>
    <dbReference type="NCBI Taxonomy" id="1127699"/>
    <lineage>
        <taxon>Bacteria</taxon>
        <taxon>Pseudomonadati</taxon>
        <taxon>Bacteroidota</taxon>
        <taxon>Bacteroidia</taxon>
        <taxon>Bacteroidales</taxon>
        <taxon>Prevotellaceae</taxon>
        <taxon>Hoylesella</taxon>
    </lineage>
</organism>
<dbReference type="PATRIC" id="fig|1127699.3.peg.810"/>
<dbReference type="Proteomes" id="UP000010433">
    <property type="component" value="Unassembled WGS sequence"/>
</dbReference>